<keyword evidence="8" id="KW-1185">Reference proteome</keyword>
<evidence type="ECO:0000256" key="6">
    <source>
        <dbReference type="SAM" id="SignalP"/>
    </source>
</evidence>
<dbReference type="AlphaFoldDB" id="A0ABD2TW39"/>
<dbReference type="GO" id="GO:0005576">
    <property type="term" value="C:extracellular region"/>
    <property type="evidence" value="ECO:0007669"/>
    <property type="project" value="UniProtKB-SubCell"/>
</dbReference>
<keyword evidence="4" id="KW-0964">Secreted</keyword>
<evidence type="ECO:0000256" key="4">
    <source>
        <dbReference type="ARBA" id="ARBA00022525"/>
    </source>
</evidence>
<name>A0ABD2TW39_9SOLN</name>
<evidence type="ECO:0000313" key="7">
    <source>
        <dbReference type="EMBL" id="KAL3359606.1"/>
    </source>
</evidence>
<keyword evidence="3" id="KW-0713">Self-incompatibility</keyword>
<gene>
    <name evidence="7" type="ORF">AABB24_016243</name>
</gene>
<comment type="similarity">
    <text evidence="2">Belongs to the plant self-incompatibility (S1) protein family.</text>
</comment>
<dbReference type="EMBL" id="JBJKTR010000009">
    <property type="protein sequence ID" value="KAL3359606.1"/>
    <property type="molecule type" value="Genomic_DNA"/>
</dbReference>
<sequence>MTMSSSSHHHFVLCLFLLSFLSVNSQRSPSAFVVILKNEISSMVEIFCMVDGKYHGEGEIELKSGGSYNITKSIDSRANNTLGCFFGLREKYGFFKLFTLNDTSICHTPNEECLWKIQEDGLCMFSQGKCVMFGWHDSLSIKHIASESVRYNNIANEPTKYVISDEQKNEHIIWTKTP</sequence>
<evidence type="ECO:0008006" key="9">
    <source>
        <dbReference type="Google" id="ProtNLM"/>
    </source>
</evidence>
<organism evidence="7 8">
    <name type="scientific">Solanum stoloniferum</name>
    <dbReference type="NCBI Taxonomy" id="62892"/>
    <lineage>
        <taxon>Eukaryota</taxon>
        <taxon>Viridiplantae</taxon>
        <taxon>Streptophyta</taxon>
        <taxon>Embryophyta</taxon>
        <taxon>Tracheophyta</taxon>
        <taxon>Spermatophyta</taxon>
        <taxon>Magnoliopsida</taxon>
        <taxon>eudicotyledons</taxon>
        <taxon>Gunneridae</taxon>
        <taxon>Pentapetalae</taxon>
        <taxon>asterids</taxon>
        <taxon>lamiids</taxon>
        <taxon>Solanales</taxon>
        <taxon>Solanaceae</taxon>
        <taxon>Solanoideae</taxon>
        <taxon>Solaneae</taxon>
        <taxon>Solanum</taxon>
    </lineage>
</organism>
<evidence type="ECO:0000313" key="8">
    <source>
        <dbReference type="Proteomes" id="UP001627284"/>
    </source>
</evidence>
<keyword evidence="5 6" id="KW-0732">Signal</keyword>
<proteinExistence type="inferred from homology"/>
<comment type="subcellular location">
    <subcellularLocation>
        <location evidence="1">Secreted</location>
    </subcellularLocation>
</comment>
<accession>A0ABD2TW39</accession>
<dbReference type="GO" id="GO:0060320">
    <property type="term" value="P:rejection of self pollen"/>
    <property type="evidence" value="ECO:0007669"/>
    <property type="project" value="UniProtKB-KW"/>
</dbReference>
<evidence type="ECO:0000256" key="2">
    <source>
        <dbReference type="ARBA" id="ARBA00005581"/>
    </source>
</evidence>
<comment type="caution">
    <text evidence="7">The sequence shown here is derived from an EMBL/GenBank/DDBJ whole genome shotgun (WGS) entry which is preliminary data.</text>
</comment>
<dbReference type="Proteomes" id="UP001627284">
    <property type="component" value="Unassembled WGS sequence"/>
</dbReference>
<dbReference type="Pfam" id="PF05938">
    <property type="entry name" value="Self-incomp_S1"/>
    <property type="match status" value="1"/>
</dbReference>
<reference evidence="7 8" key="1">
    <citation type="submission" date="2024-05" db="EMBL/GenBank/DDBJ databases">
        <title>De novo assembly of an allotetraploid wild potato.</title>
        <authorList>
            <person name="Hosaka A.J."/>
        </authorList>
    </citation>
    <scope>NUCLEOTIDE SEQUENCE [LARGE SCALE GENOMIC DNA]</scope>
    <source>
        <tissue evidence="7">Young leaves</tissue>
    </source>
</reference>
<evidence type="ECO:0000256" key="5">
    <source>
        <dbReference type="ARBA" id="ARBA00022729"/>
    </source>
</evidence>
<evidence type="ECO:0000256" key="3">
    <source>
        <dbReference type="ARBA" id="ARBA00022471"/>
    </source>
</evidence>
<dbReference type="InterPro" id="IPR010264">
    <property type="entry name" value="Self-incomp_S1"/>
</dbReference>
<evidence type="ECO:0000256" key="1">
    <source>
        <dbReference type="ARBA" id="ARBA00004613"/>
    </source>
</evidence>
<feature type="chain" id="PRO_5044872057" description="S-protein homolog" evidence="6">
    <location>
        <begin position="26"/>
        <end position="178"/>
    </location>
</feature>
<protein>
    <recommendedName>
        <fullName evidence="9">S-protein homolog</fullName>
    </recommendedName>
</protein>
<feature type="signal peptide" evidence="6">
    <location>
        <begin position="1"/>
        <end position="25"/>
    </location>
</feature>